<reference evidence="3 4" key="1">
    <citation type="submission" date="2016-06" db="EMBL/GenBank/DDBJ databases">
        <authorList>
            <person name="Kjaerup R.B."/>
            <person name="Dalgaard T.S."/>
            <person name="Juul-Madsen H.R."/>
        </authorList>
    </citation>
    <scope>NUCLEOTIDE SEQUENCE [LARGE SCALE GENOMIC DNA]</scope>
    <source>
        <strain evidence="3 4">DSM 43818</strain>
    </source>
</reference>
<keyword evidence="2" id="KW-0472">Membrane</keyword>
<evidence type="ECO:0000313" key="3">
    <source>
        <dbReference type="EMBL" id="SCL17852.1"/>
    </source>
</evidence>
<feature type="transmembrane region" description="Helical" evidence="2">
    <location>
        <begin position="107"/>
        <end position="131"/>
    </location>
</feature>
<protein>
    <submittedName>
        <fullName evidence="3">Uncharacterized protein</fullName>
    </submittedName>
</protein>
<feature type="compositionally biased region" description="Low complexity" evidence="1">
    <location>
        <begin position="15"/>
        <end position="25"/>
    </location>
</feature>
<dbReference type="OrthoDB" id="5171567at2"/>
<accession>A0A1C6RL01</accession>
<feature type="transmembrane region" description="Helical" evidence="2">
    <location>
        <begin position="84"/>
        <end position="101"/>
    </location>
</feature>
<dbReference type="RefSeq" id="WP_091077978.1">
    <property type="nucleotide sequence ID" value="NZ_FMHT01000003.1"/>
</dbReference>
<keyword evidence="2" id="KW-1133">Transmembrane helix</keyword>
<evidence type="ECO:0000256" key="2">
    <source>
        <dbReference type="SAM" id="Phobius"/>
    </source>
</evidence>
<dbReference type="Proteomes" id="UP000199699">
    <property type="component" value="Unassembled WGS sequence"/>
</dbReference>
<keyword evidence="4" id="KW-1185">Reference proteome</keyword>
<evidence type="ECO:0000256" key="1">
    <source>
        <dbReference type="SAM" id="MobiDB-lite"/>
    </source>
</evidence>
<evidence type="ECO:0000313" key="4">
    <source>
        <dbReference type="Proteomes" id="UP000199699"/>
    </source>
</evidence>
<name>A0A1C6RL01_9ACTN</name>
<sequence length="182" mass="19863">MADQTQPWAERTVEVPPQQGAGVPPQRDPYRRGVASVGAPRAPRTSRTESFPAVEPHTDEWARDTTPRRPLSWHVEQLKRGGEWSAAGALFAFVCWGVWAISGGGDLAGPFLIFLLSLLVGVGLFALSRLLGRLVLERQLGRVRRSARGAHLVTAVFLVGLGVAYLQQTTWVVSAWGWLTGN</sequence>
<keyword evidence="2" id="KW-0812">Transmembrane</keyword>
<dbReference type="AlphaFoldDB" id="A0A1C6RL01"/>
<dbReference type="STRING" id="145857.GA0070616_1373"/>
<feature type="region of interest" description="Disordered" evidence="1">
    <location>
        <begin position="1"/>
        <end position="65"/>
    </location>
</feature>
<feature type="transmembrane region" description="Helical" evidence="2">
    <location>
        <begin position="152"/>
        <end position="179"/>
    </location>
</feature>
<proteinExistence type="predicted"/>
<feature type="compositionally biased region" description="Basic and acidic residues" evidence="1">
    <location>
        <begin position="56"/>
        <end position="65"/>
    </location>
</feature>
<gene>
    <name evidence="3" type="ORF">GA0070616_1373</name>
</gene>
<dbReference type="EMBL" id="FMHT01000003">
    <property type="protein sequence ID" value="SCL17852.1"/>
    <property type="molecule type" value="Genomic_DNA"/>
</dbReference>
<organism evidence="3 4">
    <name type="scientific">Micromonospora nigra</name>
    <dbReference type="NCBI Taxonomy" id="145857"/>
    <lineage>
        <taxon>Bacteria</taxon>
        <taxon>Bacillati</taxon>
        <taxon>Actinomycetota</taxon>
        <taxon>Actinomycetes</taxon>
        <taxon>Micromonosporales</taxon>
        <taxon>Micromonosporaceae</taxon>
        <taxon>Micromonospora</taxon>
    </lineage>
</organism>